<keyword evidence="7" id="KW-1278">Translocase</keyword>
<dbReference type="PANTHER" id="PTHR43553">
    <property type="entry name" value="HEAVY METAL TRANSPORTER"/>
    <property type="match status" value="1"/>
</dbReference>
<reference evidence="10 11" key="1">
    <citation type="submission" date="2013-03" db="EMBL/GenBank/DDBJ databases">
        <title>Assembly of a new bacterial strain Brevibacillus borstelensis AK1.</title>
        <authorList>
            <person name="Rajan I."/>
            <person name="PoliReddy D."/>
            <person name="Sugumar T."/>
            <person name="Rathinam K."/>
            <person name="Alqarawi S."/>
            <person name="Khalil A.B."/>
            <person name="Sivakumar N."/>
        </authorList>
    </citation>
    <scope>NUCLEOTIDE SEQUENCE [LARGE SCALE GENOMIC DNA]</scope>
    <source>
        <strain evidence="10 11">AK1</strain>
    </source>
</reference>
<dbReference type="PROSITE" id="PS00211">
    <property type="entry name" value="ABC_TRANSPORTER_1"/>
    <property type="match status" value="1"/>
</dbReference>
<proteinExistence type="inferred from homology"/>
<dbReference type="Gene3D" id="3.40.50.300">
    <property type="entry name" value="P-loop containing nucleotide triphosphate hydrolases"/>
    <property type="match status" value="1"/>
</dbReference>
<keyword evidence="3" id="KW-0813">Transport</keyword>
<evidence type="ECO:0000313" key="10">
    <source>
        <dbReference type="EMBL" id="EMT52425.1"/>
    </source>
</evidence>
<dbReference type="Pfam" id="PF00005">
    <property type="entry name" value="ABC_tran"/>
    <property type="match status" value="1"/>
</dbReference>
<comment type="subcellular location">
    <subcellularLocation>
        <location evidence="1">Cell membrane</location>
        <topology evidence="1">Peripheral membrane protein</topology>
    </subcellularLocation>
</comment>
<dbReference type="PROSITE" id="PS50893">
    <property type="entry name" value="ABC_TRANSPORTER_2"/>
    <property type="match status" value="1"/>
</dbReference>
<evidence type="ECO:0000256" key="5">
    <source>
        <dbReference type="ARBA" id="ARBA00022741"/>
    </source>
</evidence>
<dbReference type="InterPro" id="IPR003593">
    <property type="entry name" value="AAA+_ATPase"/>
</dbReference>
<evidence type="ECO:0000256" key="4">
    <source>
        <dbReference type="ARBA" id="ARBA00022475"/>
    </source>
</evidence>
<accession>M8EA95</accession>
<dbReference type="SMART" id="SM00382">
    <property type="entry name" value="AAA"/>
    <property type="match status" value="1"/>
</dbReference>
<keyword evidence="5" id="KW-0547">Nucleotide-binding</keyword>
<dbReference type="SUPFAM" id="SSF52540">
    <property type="entry name" value="P-loop containing nucleoside triphosphate hydrolases"/>
    <property type="match status" value="1"/>
</dbReference>
<organism evidence="10 11">
    <name type="scientific">Brevibacillus borstelensis AK1</name>
    <dbReference type="NCBI Taxonomy" id="1300222"/>
    <lineage>
        <taxon>Bacteria</taxon>
        <taxon>Bacillati</taxon>
        <taxon>Bacillota</taxon>
        <taxon>Bacilli</taxon>
        <taxon>Bacillales</taxon>
        <taxon>Paenibacillaceae</taxon>
        <taxon>Brevibacillus</taxon>
    </lineage>
</organism>
<dbReference type="GO" id="GO:0043190">
    <property type="term" value="C:ATP-binding cassette (ABC) transporter complex"/>
    <property type="evidence" value="ECO:0007669"/>
    <property type="project" value="TreeGrafter"/>
</dbReference>
<name>M8EA95_9BACL</name>
<evidence type="ECO:0000256" key="2">
    <source>
        <dbReference type="ARBA" id="ARBA00005417"/>
    </source>
</evidence>
<feature type="domain" description="ABC transporter" evidence="9">
    <location>
        <begin position="7"/>
        <end position="234"/>
    </location>
</feature>
<dbReference type="InterPro" id="IPR017871">
    <property type="entry name" value="ABC_transporter-like_CS"/>
</dbReference>
<dbReference type="GO" id="GO:0016887">
    <property type="term" value="F:ATP hydrolysis activity"/>
    <property type="evidence" value="ECO:0007669"/>
    <property type="project" value="InterPro"/>
</dbReference>
<evidence type="ECO:0000256" key="3">
    <source>
        <dbReference type="ARBA" id="ARBA00022448"/>
    </source>
</evidence>
<dbReference type="EMBL" id="APBN01000004">
    <property type="protein sequence ID" value="EMT52425.1"/>
    <property type="molecule type" value="Genomic_DNA"/>
</dbReference>
<dbReference type="Proteomes" id="UP000012081">
    <property type="component" value="Unassembled WGS sequence"/>
</dbReference>
<dbReference type="CDD" id="cd03225">
    <property type="entry name" value="ABC_cobalt_CbiO_domain1"/>
    <property type="match status" value="1"/>
</dbReference>
<evidence type="ECO:0000256" key="1">
    <source>
        <dbReference type="ARBA" id="ARBA00004202"/>
    </source>
</evidence>
<keyword evidence="11" id="KW-1185">Reference proteome</keyword>
<dbReference type="AlphaFoldDB" id="M8EA95"/>
<evidence type="ECO:0000256" key="6">
    <source>
        <dbReference type="ARBA" id="ARBA00022840"/>
    </source>
</evidence>
<evidence type="ECO:0000313" key="11">
    <source>
        <dbReference type="Proteomes" id="UP000012081"/>
    </source>
</evidence>
<dbReference type="STRING" id="1300222.I532_12249"/>
<dbReference type="GO" id="GO:0042626">
    <property type="term" value="F:ATPase-coupled transmembrane transporter activity"/>
    <property type="evidence" value="ECO:0007669"/>
    <property type="project" value="TreeGrafter"/>
</dbReference>
<dbReference type="InterPro" id="IPR050095">
    <property type="entry name" value="ECF_ABC_transporter_ATP-bd"/>
</dbReference>
<comment type="caution">
    <text evidence="10">The sequence shown here is derived from an EMBL/GenBank/DDBJ whole genome shotgun (WGS) entry which is preliminary data.</text>
</comment>
<dbReference type="InterPro" id="IPR027417">
    <property type="entry name" value="P-loop_NTPase"/>
</dbReference>
<evidence type="ECO:0000259" key="9">
    <source>
        <dbReference type="PROSITE" id="PS50893"/>
    </source>
</evidence>
<evidence type="ECO:0000256" key="7">
    <source>
        <dbReference type="ARBA" id="ARBA00022967"/>
    </source>
</evidence>
<gene>
    <name evidence="10" type="ORF">I532_12249</name>
</gene>
<dbReference type="RefSeq" id="WP_003388533.1">
    <property type="nucleotide sequence ID" value="NZ_APBN01000004.1"/>
</dbReference>
<protein>
    <submittedName>
        <fullName evidence="10">Putative cobalt ABC transporter ATP-binding protein</fullName>
    </submittedName>
</protein>
<sequence length="281" mass="31187">MTGQPLLRLENVRWQYEDSAKHALSDINLSLYPGEVVGIVGPSAAGKTTLLLALAGLVPRNYSGQFSGERRVTGELGIVFQDPETQFIGLTVEEEIAFSLENSGQADEEIEQRIGEVLKLVGLEGFALRSPFELSGGEKQRVAIASALAHQPRILLLDEPTSELDPKGAREVFQLLSQLKREQEITIVVSSHATEELAQFCDRILLLADGRIELDLPVRPFFGKVEELEKHGILVPDVIQVYLQMCRTGVITANKYGVPLHVDELAEWYREARISGRRDET</sequence>
<dbReference type="GO" id="GO:0005524">
    <property type="term" value="F:ATP binding"/>
    <property type="evidence" value="ECO:0007669"/>
    <property type="project" value="UniProtKB-KW"/>
</dbReference>
<keyword evidence="8" id="KW-0472">Membrane</keyword>
<dbReference type="GO" id="GO:0015087">
    <property type="term" value="F:cobalt ion transmembrane transporter activity"/>
    <property type="evidence" value="ECO:0007669"/>
    <property type="project" value="UniProtKB-ARBA"/>
</dbReference>
<comment type="similarity">
    <text evidence="2">Belongs to the ABC transporter superfamily.</text>
</comment>
<evidence type="ECO:0000256" key="8">
    <source>
        <dbReference type="ARBA" id="ARBA00023136"/>
    </source>
</evidence>
<dbReference type="InterPro" id="IPR003439">
    <property type="entry name" value="ABC_transporter-like_ATP-bd"/>
</dbReference>
<keyword evidence="6 10" id="KW-0067">ATP-binding</keyword>
<dbReference type="FunFam" id="3.40.50.300:FF:000224">
    <property type="entry name" value="Energy-coupling factor transporter ATP-binding protein EcfA"/>
    <property type="match status" value="1"/>
</dbReference>
<keyword evidence="4" id="KW-1003">Cell membrane</keyword>
<dbReference type="PATRIC" id="fig|1300222.3.peg.2557"/>
<dbReference type="OrthoDB" id="9784332at2"/>
<dbReference type="InterPro" id="IPR015856">
    <property type="entry name" value="ABC_transpr_CbiO/EcfA_su"/>
</dbReference>